<accession>A0A2N3XVC2</accession>
<dbReference type="SMART" id="SM00554">
    <property type="entry name" value="FAS1"/>
    <property type="match status" value="1"/>
</dbReference>
<dbReference type="Gene3D" id="2.30.180.10">
    <property type="entry name" value="FAS1 domain"/>
    <property type="match status" value="1"/>
</dbReference>
<name>A0A2N3XVC2_SACSN</name>
<dbReference type="InterPro" id="IPR000782">
    <property type="entry name" value="FAS1_domain"/>
</dbReference>
<dbReference type="GO" id="GO:0050839">
    <property type="term" value="F:cell adhesion molecule binding"/>
    <property type="evidence" value="ECO:0007669"/>
    <property type="project" value="TreeGrafter"/>
</dbReference>
<evidence type="ECO:0000256" key="3">
    <source>
        <dbReference type="SAM" id="SignalP"/>
    </source>
</evidence>
<dbReference type="FunFam" id="2.30.180.10:FF:000019">
    <property type="entry name" value="Cell surface lipoprotein"/>
    <property type="match status" value="1"/>
</dbReference>
<dbReference type="Proteomes" id="UP000233786">
    <property type="component" value="Unassembled WGS sequence"/>
</dbReference>
<proteinExistence type="predicted"/>
<feature type="domain" description="FAS1" evidence="4">
    <location>
        <begin position="86"/>
        <end position="220"/>
    </location>
</feature>
<feature type="chain" id="PRO_5039100302" evidence="3">
    <location>
        <begin position="23"/>
        <end position="224"/>
    </location>
</feature>
<comment type="caution">
    <text evidence="5">The sequence shown here is derived from an EMBL/GenBank/DDBJ whole genome shotgun (WGS) entry which is preliminary data.</text>
</comment>
<dbReference type="OrthoDB" id="9800666at2"/>
<dbReference type="PROSITE" id="PS51257">
    <property type="entry name" value="PROKAR_LIPOPROTEIN"/>
    <property type="match status" value="1"/>
</dbReference>
<dbReference type="PANTHER" id="PTHR10900:SF77">
    <property type="entry name" value="FI19380P1"/>
    <property type="match status" value="1"/>
</dbReference>
<feature type="region of interest" description="Disordered" evidence="2">
    <location>
        <begin position="27"/>
        <end position="60"/>
    </location>
</feature>
<dbReference type="EMBL" id="PJNB01000001">
    <property type="protein sequence ID" value="PKW14599.1"/>
    <property type="molecule type" value="Genomic_DNA"/>
</dbReference>
<evidence type="ECO:0000313" key="5">
    <source>
        <dbReference type="EMBL" id="PKW14599.1"/>
    </source>
</evidence>
<dbReference type="RefSeq" id="WP_010693839.1">
    <property type="nucleotide sequence ID" value="NZ_CP061007.1"/>
</dbReference>
<feature type="signal peptide" evidence="3">
    <location>
        <begin position="1"/>
        <end position="22"/>
    </location>
</feature>
<dbReference type="SUPFAM" id="SSF82153">
    <property type="entry name" value="FAS1 domain"/>
    <property type="match status" value="1"/>
</dbReference>
<protein>
    <submittedName>
        <fullName evidence="5">Surface protein with fasciclin (FAS1) repeats</fullName>
    </submittedName>
</protein>
<gene>
    <name evidence="5" type="ORF">A8926_2228</name>
</gene>
<keyword evidence="1 3" id="KW-0732">Signal</keyword>
<dbReference type="PROSITE" id="PS50213">
    <property type="entry name" value="FAS1"/>
    <property type="match status" value="1"/>
</dbReference>
<evidence type="ECO:0000256" key="1">
    <source>
        <dbReference type="ARBA" id="ARBA00022729"/>
    </source>
</evidence>
<keyword evidence="6" id="KW-1185">Reference proteome</keyword>
<dbReference type="InterPro" id="IPR036378">
    <property type="entry name" value="FAS1_dom_sf"/>
</dbReference>
<evidence type="ECO:0000256" key="2">
    <source>
        <dbReference type="SAM" id="MobiDB-lite"/>
    </source>
</evidence>
<evidence type="ECO:0000259" key="4">
    <source>
        <dbReference type="PROSITE" id="PS50213"/>
    </source>
</evidence>
<dbReference type="GO" id="GO:0005615">
    <property type="term" value="C:extracellular space"/>
    <property type="evidence" value="ECO:0007669"/>
    <property type="project" value="TreeGrafter"/>
</dbReference>
<evidence type="ECO:0000313" key="6">
    <source>
        <dbReference type="Proteomes" id="UP000233786"/>
    </source>
</evidence>
<organism evidence="5 6">
    <name type="scientific">Saccharopolyspora spinosa</name>
    <dbReference type="NCBI Taxonomy" id="60894"/>
    <lineage>
        <taxon>Bacteria</taxon>
        <taxon>Bacillati</taxon>
        <taxon>Actinomycetota</taxon>
        <taxon>Actinomycetes</taxon>
        <taxon>Pseudonocardiales</taxon>
        <taxon>Pseudonocardiaceae</taxon>
        <taxon>Saccharopolyspora</taxon>
    </lineage>
</organism>
<dbReference type="GO" id="GO:0007155">
    <property type="term" value="P:cell adhesion"/>
    <property type="evidence" value="ECO:0007669"/>
    <property type="project" value="TreeGrafter"/>
</dbReference>
<reference evidence="5" key="1">
    <citation type="submission" date="2017-12" db="EMBL/GenBank/DDBJ databases">
        <title>Sequencing the genomes of 1000 Actinobacteria strains.</title>
        <authorList>
            <person name="Klenk H.-P."/>
        </authorList>
    </citation>
    <scope>NUCLEOTIDE SEQUENCE [LARGE SCALE GENOMIC DNA]</scope>
    <source>
        <strain evidence="5">DSM 44228</strain>
    </source>
</reference>
<dbReference type="Pfam" id="PF02469">
    <property type="entry name" value="Fasciclin"/>
    <property type="match status" value="1"/>
</dbReference>
<dbReference type="GO" id="GO:0030198">
    <property type="term" value="P:extracellular matrix organization"/>
    <property type="evidence" value="ECO:0007669"/>
    <property type="project" value="TreeGrafter"/>
</dbReference>
<dbReference type="InterPro" id="IPR050904">
    <property type="entry name" value="Adhesion/Biosynth-related"/>
</dbReference>
<dbReference type="AlphaFoldDB" id="A0A2N3XVC2"/>
<dbReference type="STRING" id="994479.GCA_000194155_01848"/>
<sequence length="224" mass="23087">MRTSRRITALLGGFATSAFVLAGCGTGMESAQQQPQQQPAPPPPAQSGQQPAMGDGMTTAEDVFGPGCAQVPTDPSNQGSVQGMIDDPVGTAASNNPLLTKLTAAVKAAGLVDTLNDPNTQYTVFAPADPAFDAIPPDQLNAMLSDPAQKEKLSSVLTYHVVPKRMDAQSLSQAKTVDTVQGGKVTIEGSGQQLKVNGANVLCGNVPTANATVFVVDQVLMPQQ</sequence>
<dbReference type="PANTHER" id="PTHR10900">
    <property type="entry name" value="PERIOSTIN-RELATED"/>
    <property type="match status" value="1"/>
</dbReference>
<dbReference type="GO" id="GO:0031012">
    <property type="term" value="C:extracellular matrix"/>
    <property type="evidence" value="ECO:0007669"/>
    <property type="project" value="TreeGrafter"/>
</dbReference>